<protein>
    <submittedName>
        <fullName evidence="2">Uncharacterized protein</fullName>
    </submittedName>
</protein>
<feature type="compositionally biased region" description="Basic and acidic residues" evidence="1">
    <location>
        <begin position="9"/>
        <end position="31"/>
    </location>
</feature>
<reference evidence="2 3" key="1">
    <citation type="submission" date="2019-05" db="EMBL/GenBank/DDBJ databases">
        <title>Another draft genome of Portunus trituberculatus and its Hox gene families provides insights of decapod evolution.</title>
        <authorList>
            <person name="Jeong J.-H."/>
            <person name="Song I."/>
            <person name="Kim S."/>
            <person name="Choi T."/>
            <person name="Kim D."/>
            <person name="Ryu S."/>
            <person name="Kim W."/>
        </authorList>
    </citation>
    <scope>NUCLEOTIDE SEQUENCE [LARGE SCALE GENOMIC DNA]</scope>
    <source>
        <tissue evidence="2">Muscle</tissue>
    </source>
</reference>
<gene>
    <name evidence="2" type="ORF">E2C01_043002</name>
</gene>
<name>A0A5B7FUI2_PORTR</name>
<evidence type="ECO:0000256" key="1">
    <source>
        <dbReference type="SAM" id="MobiDB-lite"/>
    </source>
</evidence>
<proteinExistence type="predicted"/>
<comment type="caution">
    <text evidence="2">The sequence shown here is derived from an EMBL/GenBank/DDBJ whole genome shotgun (WGS) entry which is preliminary data.</text>
</comment>
<evidence type="ECO:0000313" key="3">
    <source>
        <dbReference type="Proteomes" id="UP000324222"/>
    </source>
</evidence>
<evidence type="ECO:0000313" key="2">
    <source>
        <dbReference type="EMBL" id="MPC49206.1"/>
    </source>
</evidence>
<dbReference type="Proteomes" id="UP000324222">
    <property type="component" value="Unassembled WGS sequence"/>
</dbReference>
<accession>A0A5B7FUI2</accession>
<keyword evidence="3" id="KW-1185">Reference proteome</keyword>
<organism evidence="2 3">
    <name type="scientific">Portunus trituberculatus</name>
    <name type="common">Swimming crab</name>
    <name type="synonym">Neptunus trituberculatus</name>
    <dbReference type="NCBI Taxonomy" id="210409"/>
    <lineage>
        <taxon>Eukaryota</taxon>
        <taxon>Metazoa</taxon>
        <taxon>Ecdysozoa</taxon>
        <taxon>Arthropoda</taxon>
        <taxon>Crustacea</taxon>
        <taxon>Multicrustacea</taxon>
        <taxon>Malacostraca</taxon>
        <taxon>Eumalacostraca</taxon>
        <taxon>Eucarida</taxon>
        <taxon>Decapoda</taxon>
        <taxon>Pleocyemata</taxon>
        <taxon>Brachyura</taxon>
        <taxon>Eubrachyura</taxon>
        <taxon>Portunoidea</taxon>
        <taxon>Portunidae</taxon>
        <taxon>Portuninae</taxon>
        <taxon>Portunus</taxon>
    </lineage>
</organism>
<dbReference type="EMBL" id="VSRR010008729">
    <property type="protein sequence ID" value="MPC49206.1"/>
    <property type="molecule type" value="Genomic_DNA"/>
</dbReference>
<sequence>MLREQMILETRKGKQEVSKRRKSGSGEKARTEASTLGTRCKLLYEYHRPGSSLGHHHLATRSP</sequence>
<dbReference type="AlphaFoldDB" id="A0A5B7FUI2"/>
<feature type="region of interest" description="Disordered" evidence="1">
    <location>
        <begin position="1"/>
        <end position="34"/>
    </location>
</feature>